<evidence type="ECO:0000313" key="3">
    <source>
        <dbReference type="EMBL" id="TYP71568.1"/>
    </source>
</evidence>
<dbReference type="EMBL" id="VNHT01000113">
    <property type="protein sequence ID" value="TYP71568.1"/>
    <property type="molecule type" value="Genomic_DNA"/>
</dbReference>
<dbReference type="CDD" id="cd00093">
    <property type="entry name" value="HTH_XRE"/>
    <property type="match status" value="1"/>
</dbReference>
<dbReference type="SUPFAM" id="SSF47413">
    <property type="entry name" value="lambda repressor-like DNA-binding domains"/>
    <property type="match status" value="1"/>
</dbReference>
<dbReference type="InterPro" id="IPR055172">
    <property type="entry name" value="HTH_RsaL-like"/>
</dbReference>
<sequence>MSRQFSNIENLRELRLKFGLSQTEFWSAVGITQTGGSKYESGRSMPRPVRELVRLIYVEKVDLAKAKRIDLEIVRMLKEQHPEIYKSIKESIK</sequence>
<organism evidence="2 4">
    <name type="scientific">Nitrosomonas communis</name>
    <dbReference type="NCBI Taxonomy" id="44574"/>
    <lineage>
        <taxon>Bacteria</taxon>
        <taxon>Pseudomonadati</taxon>
        <taxon>Pseudomonadota</taxon>
        <taxon>Betaproteobacteria</taxon>
        <taxon>Nitrosomonadales</taxon>
        <taxon>Nitrosomonadaceae</taxon>
        <taxon>Nitrosomonas</taxon>
    </lineage>
</organism>
<reference evidence="4" key="1">
    <citation type="submission" date="2015-05" db="EMBL/GenBank/DDBJ databases">
        <title>Draft genome of Nitrosomonas communis strain Nm2.</title>
        <authorList>
            <person name="Kozlowski J.A."/>
            <person name="Kits K.D."/>
            <person name="Stein L.Y."/>
        </authorList>
    </citation>
    <scope>NUCLEOTIDE SEQUENCE [LARGE SCALE GENOMIC DNA]</scope>
    <source>
        <strain evidence="4">Nm2</strain>
    </source>
</reference>
<gene>
    <name evidence="2" type="ORF">AAW31_17300</name>
    <name evidence="3" type="ORF">BCL69_11135</name>
</gene>
<name>A0A0F7KJ79_9PROT</name>
<evidence type="ECO:0000313" key="5">
    <source>
        <dbReference type="Proteomes" id="UP000324176"/>
    </source>
</evidence>
<reference evidence="3 5" key="3">
    <citation type="submission" date="2019-07" db="EMBL/GenBank/DDBJ databases">
        <title>Active sludge and wastewater microbial communities from Klosterneuburg, Austria.</title>
        <authorList>
            <person name="Wagner M."/>
        </authorList>
    </citation>
    <scope>NUCLEOTIDE SEQUENCE [LARGE SCALE GENOMIC DNA]</scope>
    <source>
        <strain evidence="3 5">Nm2</strain>
    </source>
</reference>
<dbReference type="Proteomes" id="UP000034156">
    <property type="component" value="Chromosome"/>
</dbReference>
<protein>
    <submittedName>
        <fullName evidence="3">Helix-turn-helix protein</fullName>
    </submittedName>
    <submittedName>
        <fullName evidence="2">XRE family transcriptional regulator</fullName>
    </submittedName>
</protein>
<evidence type="ECO:0000313" key="2">
    <source>
        <dbReference type="EMBL" id="AKH39178.1"/>
    </source>
</evidence>
<dbReference type="InterPro" id="IPR010982">
    <property type="entry name" value="Lambda_DNA-bd_dom_sf"/>
</dbReference>
<dbReference type="GO" id="GO:0003677">
    <property type="term" value="F:DNA binding"/>
    <property type="evidence" value="ECO:0007669"/>
    <property type="project" value="InterPro"/>
</dbReference>
<evidence type="ECO:0000313" key="4">
    <source>
        <dbReference type="Proteomes" id="UP000034156"/>
    </source>
</evidence>
<dbReference type="Gene3D" id="1.10.260.40">
    <property type="entry name" value="lambda repressor-like DNA-binding domains"/>
    <property type="match status" value="1"/>
</dbReference>
<dbReference type="Pfam" id="PF22495">
    <property type="entry name" value="HTH_92"/>
    <property type="match status" value="1"/>
</dbReference>
<dbReference type="Proteomes" id="UP000324176">
    <property type="component" value="Unassembled WGS sequence"/>
</dbReference>
<dbReference type="KEGG" id="nco:AAW31_17300"/>
<accession>A0A0F7KJ79</accession>
<keyword evidence="4" id="KW-1185">Reference proteome</keyword>
<proteinExistence type="predicted"/>
<dbReference type="EMBL" id="CP011451">
    <property type="protein sequence ID" value="AKH39178.1"/>
    <property type="molecule type" value="Genomic_DNA"/>
</dbReference>
<reference evidence="2 4" key="2">
    <citation type="journal article" date="2016" name="Genome Announc.">
        <title>Genome Sequence of Nitrosomonas communis Strain Nm2, a Mesophilic Ammonia-Oxidizing Bacterium Isolated from Mediterranean Soil.</title>
        <authorList>
            <person name="Kozlowski J.A."/>
            <person name="Kits K.D."/>
            <person name="Stein L.Y."/>
        </authorList>
    </citation>
    <scope>NUCLEOTIDE SEQUENCE [LARGE SCALE GENOMIC DNA]</scope>
    <source>
        <strain evidence="2 4">Nm2</strain>
    </source>
</reference>
<dbReference type="InterPro" id="IPR001387">
    <property type="entry name" value="Cro/C1-type_HTH"/>
</dbReference>
<dbReference type="RefSeq" id="WP_046851199.1">
    <property type="nucleotide sequence ID" value="NZ_CP011451.1"/>
</dbReference>
<feature type="domain" description="HTH cro/C1-type" evidence="1">
    <location>
        <begin position="11"/>
        <end position="46"/>
    </location>
</feature>
<dbReference type="PATRIC" id="fig|44574.3.peg.4162"/>
<dbReference type="PROSITE" id="PS50943">
    <property type="entry name" value="HTH_CROC1"/>
    <property type="match status" value="1"/>
</dbReference>
<dbReference type="AlphaFoldDB" id="A0A0F7KJ79"/>
<dbReference type="OrthoDB" id="3173404at2"/>
<evidence type="ECO:0000259" key="1">
    <source>
        <dbReference type="PROSITE" id="PS50943"/>
    </source>
</evidence>